<dbReference type="GO" id="GO:0043590">
    <property type="term" value="C:bacterial nucleoid"/>
    <property type="evidence" value="ECO:0007669"/>
    <property type="project" value="UniProtKB-UniRule"/>
</dbReference>
<dbReference type="Pfam" id="PF02575">
    <property type="entry name" value="YbaB_DNA_bd"/>
    <property type="match status" value="1"/>
</dbReference>
<dbReference type="NCBIfam" id="TIGR00103">
    <property type="entry name" value="DNA_YbaB_EbfC"/>
    <property type="match status" value="1"/>
</dbReference>
<dbReference type="RefSeq" id="WP_070235682.1">
    <property type="nucleotide sequence ID" value="NZ_CP017478.1"/>
</dbReference>
<dbReference type="AlphaFoldDB" id="A0A1D8P4S5"/>
<dbReference type="InterPro" id="IPR036894">
    <property type="entry name" value="YbaB-like_sf"/>
</dbReference>
<keyword evidence="2" id="KW-0963">Cytoplasm</keyword>
<dbReference type="KEGG" id="lul:LPB138_02230"/>
<evidence type="ECO:0000313" key="5">
    <source>
        <dbReference type="Proteomes" id="UP000176050"/>
    </source>
</evidence>
<comment type="subunit">
    <text evidence="2">Homodimer.</text>
</comment>
<name>A0A1D8P4S5_9FLAO</name>
<dbReference type="GO" id="GO:0005829">
    <property type="term" value="C:cytosol"/>
    <property type="evidence" value="ECO:0007669"/>
    <property type="project" value="TreeGrafter"/>
</dbReference>
<comment type="function">
    <text evidence="2">Binds to DNA and alters its conformation. May be involved in regulation of gene expression, nucleoid organization and DNA protection.</text>
</comment>
<evidence type="ECO:0000256" key="2">
    <source>
        <dbReference type="HAMAP-Rule" id="MF_00274"/>
    </source>
</evidence>
<accession>A0A1D8P4S5</accession>
<dbReference type="SUPFAM" id="SSF82607">
    <property type="entry name" value="YbaB-like"/>
    <property type="match status" value="1"/>
</dbReference>
<dbReference type="InterPro" id="IPR004401">
    <property type="entry name" value="YbaB/EbfC"/>
</dbReference>
<comment type="subcellular location">
    <subcellularLocation>
        <location evidence="2">Cytoplasm</location>
        <location evidence="2">Nucleoid</location>
    </subcellularLocation>
</comment>
<dbReference type="OrthoDB" id="1149219at2"/>
<evidence type="ECO:0000313" key="4">
    <source>
        <dbReference type="EMBL" id="AOW19566.1"/>
    </source>
</evidence>
<comment type="similarity">
    <text evidence="2">Belongs to the YbaB/EbfC family.</text>
</comment>
<evidence type="ECO:0000256" key="3">
    <source>
        <dbReference type="SAM" id="Coils"/>
    </source>
</evidence>
<keyword evidence="1 2" id="KW-0238">DNA-binding</keyword>
<feature type="coiled-coil region" evidence="3">
    <location>
        <begin position="5"/>
        <end position="32"/>
    </location>
</feature>
<protein>
    <recommendedName>
        <fullName evidence="2">Nucleoid-associated protein LPB138_02230</fullName>
    </recommendedName>
</protein>
<gene>
    <name evidence="4" type="ORF">LPB138_02230</name>
</gene>
<sequence length="107" mass="11588">MFGDLSGMMDKLNNAKQKVEETKKRLDTVLIDADAGNGVVKVTVTANREIRSISIADAILVDKEELEDYLIIALNKAIQKANAINEAELAAAAKDGLPNIPGMDMFK</sequence>
<proteinExistence type="inferred from homology"/>
<evidence type="ECO:0000256" key="1">
    <source>
        <dbReference type="ARBA" id="ARBA00023125"/>
    </source>
</evidence>
<dbReference type="PIRSF" id="PIRSF004555">
    <property type="entry name" value="UCP004555"/>
    <property type="match status" value="1"/>
</dbReference>
<dbReference type="PANTHER" id="PTHR33449">
    <property type="entry name" value="NUCLEOID-ASSOCIATED PROTEIN YBAB"/>
    <property type="match status" value="1"/>
</dbReference>
<dbReference type="PANTHER" id="PTHR33449:SF1">
    <property type="entry name" value="NUCLEOID-ASSOCIATED PROTEIN YBAB"/>
    <property type="match status" value="1"/>
</dbReference>
<dbReference type="HAMAP" id="MF_00274">
    <property type="entry name" value="DNA_YbaB_EbfC"/>
    <property type="match status" value="1"/>
</dbReference>
<dbReference type="EMBL" id="CP017478">
    <property type="protein sequence ID" value="AOW19566.1"/>
    <property type="molecule type" value="Genomic_DNA"/>
</dbReference>
<organism evidence="4 5">
    <name type="scientific">Urechidicola croceus</name>
    <dbReference type="NCBI Taxonomy" id="1850246"/>
    <lineage>
        <taxon>Bacteria</taxon>
        <taxon>Pseudomonadati</taxon>
        <taxon>Bacteroidota</taxon>
        <taxon>Flavobacteriia</taxon>
        <taxon>Flavobacteriales</taxon>
        <taxon>Flavobacteriaceae</taxon>
        <taxon>Urechidicola</taxon>
    </lineage>
</organism>
<keyword evidence="5" id="KW-1185">Reference proteome</keyword>
<dbReference type="Gene3D" id="3.30.1310.10">
    <property type="entry name" value="Nucleoid-associated protein YbaB-like domain"/>
    <property type="match status" value="1"/>
</dbReference>
<keyword evidence="3" id="KW-0175">Coiled coil</keyword>
<dbReference type="STRING" id="1850246.LPB138_02230"/>
<reference evidence="4 5" key="1">
    <citation type="submission" date="2016-10" db="EMBL/GenBank/DDBJ databases">
        <title>Lutibacter sp. LPB0138, isolated from marine gastropod.</title>
        <authorList>
            <person name="Kim E."/>
            <person name="Yi H."/>
        </authorList>
    </citation>
    <scope>NUCLEOTIDE SEQUENCE [LARGE SCALE GENOMIC DNA]</scope>
    <source>
        <strain evidence="4 5">LPB0138</strain>
    </source>
</reference>
<dbReference type="Proteomes" id="UP000176050">
    <property type="component" value="Chromosome"/>
</dbReference>
<dbReference type="GO" id="GO:0003677">
    <property type="term" value="F:DNA binding"/>
    <property type="evidence" value="ECO:0007669"/>
    <property type="project" value="UniProtKB-UniRule"/>
</dbReference>